<evidence type="ECO:0000256" key="6">
    <source>
        <dbReference type="SAM" id="MobiDB-lite"/>
    </source>
</evidence>
<evidence type="ECO:0000313" key="8">
    <source>
        <dbReference type="EMBL" id="GAA3024763.1"/>
    </source>
</evidence>
<organism evidence="8 9">
    <name type="scientific">Streptosporangium longisporum</name>
    <dbReference type="NCBI Taxonomy" id="46187"/>
    <lineage>
        <taxon>Bacteria</taxon>
        <taxon>Bacillati</taxon>
        <taxon>Actinomycetota</taxon>
        <taxon>Actinomycetes</taxon>
        <taxon>Streptosporangiales</taxon>
        <taxon>Streptosporangiaceae</taxon>
        <taxon>Streptosporangium</taxon>
    </lineage>
</organism>
<dbReference type="PANTHER" id="PTHR44379">
    <property type="entry name" value="OXIDOREDUCTASE WITH IRON-SULFUR SUBUNIT"/>
    <property type="match status" value="1"/>
</dbReference>
<dbReference type="SUPFAM" id="SSF47741">
    <property type="entry name" value="CO dehydrogenase ISP C-domain like"/>
    <property type="match status" value="1"/>
</dbReference>
<dbReference type="InterPro" id="IPR002888">
    <property type="entry name" value="2Fe-2S-bd"/>
</dbReference>
<dbReference type="Pfam" id="PF01799">
    <property type="entry name" value="Fer2_2"/>
    <property type="match status" value="1"/>
</dbReference>
<keyword evidence="3" id="KW-0560">Oxidoreductase</keyword>
<dbReference type="InterPro" id="IPR036010">
    <property type="entry name" value="2Fe-2S_ferredoxin-like_sf"/>
</dbReference>
<feature type="region of interest" description="Disordered" evidence="6">
    <location>
        <begin position="155"/>
        <end position="177"/>
    </location>
</feature>
<gene>
    <name evidence="8" type="ORF">GCM10017559_57910</name>
</gene>
<evidence type="ECO:0000256" key="1">
    <source>
        <dbReference type="ARBA" id="ARBA00022714"/>
    </source>
</evidence>
<evidence type="ECO:0000256" key="4">
    <source>
        <dbReference type="ARBA" id="ARBA00023004"/>
    </source>
</evidence>
<evidence type="ECO:0000256" key="3">
    <source>
        <dbReference type="ARBA" id="ARBA00023002"/>
    </source>
</evidence>
<dbReference type="InterPro" id="IPR012675">
    <property type="entry name" value="Beta-grasp_dom_sf"/>
</dbReference>
<keyword evidence="1" id="KW-0001">2Fe-2S</keyword>
<dbReference type="InterPro" id="IPR036884">
    <property type="entry name" value="2Fe-2S-bd_dom_sf"/>
</dbReference>
<protein>
    <submittedName>
        <fullName evidence="8">(2Fe-2S)-binding protein</fullName>
    </submittedName>
</protein>
<dbReference type="SUPFAM" id="SSF54292">
    <property type="entry name" value="2Fe-2S ferredoxin-like"/>
    <property type="match status" value="1"/>
</dbReference>
<keyword evidence="4" id="KW-0408">Iron</keyword>
<name>A0ABP6KVC1_9ACTN</name>
<proteinExistence type="predicted"/>
<dbReference type="PROSITE" id="PS51085">
    <property type="entry name" value="2FE2S_FER_2"/>
    <property type="match status" value="1"/>
</dbReference>
<feature type="domain" description="2Fe-2S ferredoxin-type" evidence="7">
    <location>
        <begin position="2"/>
        <end position="78"/>
    </location>
</feature>
<dbReference type="Proteomes" id="UP001499930">
    <property type="component" value="Unassembled WGS sequence"/>
</dbReference>
<dbReference type="PANTHER" id="PTHR44379:SF5">
    <property type="entry name" value="OXIDOREDUCTASE WITH IRON-SULFUR SUBUNIT"/>
    <property type="match status" value="1"/>
</dbReference>
<accession>A0ABP6KVC1</accession>
<evidence type="ECO:0000256" key="2">
    <source>
        <dbReference type="ARBA" id="ARBA00022723"/>
    </source>
</evidence>
<dbReference type="Gene3D" id="3.10.20.30">
    <property type="match status" value="1"/>
</dbReference>
<dbReference type="InterPro" id="IPR001041">
    <property type="entry name" value="2Fe-2S_ferredoxin-type"/>
</dbReference>
<evidence type="ECO:0000313" key="9">
    <source>
        <dbReference type="Proteomes" id="UP001499930"/>
    </source>
</evidence>
<keyword evidence="5" id="KW-0411">Iron-sulfur</keyword>
<comment type="caution">
    <text evidence="8">The sequence shown here is derived from an EMBL/GenBank/DDBJ whole genome shotgun (WGS) entry which is preliminary data.</text>
</comment>
<evidence type="ECO:0000259" key="7">
    <source>
        <dbReference type="PROSITE" id="PS51085"/>
    </source>
</evidence>
<dbReference type="RefSeq" id="WP_344900864.1">
    <property type="nucleotide sequence ID" value="NZ_BAAAWD010000015.1"/>
</dbReference>
<sequence length="177" mass="18951">MHEITLTVNGTVRQARVPARRLLSDCLRHDLGLTGTHVGCEHGVCGCCTVLLDGEPVRSCLTFAVTVDGREITTVEGLAAPDGTLSPVQRAFAECHGLQCGFCTPGFLCTVTALLRENPAPTRQEVVEGVSGNLCRCTGYQNIVASVHRAAEIMAEESPTSEQTGENEENEGRVRRS</sequence>
<keyword evidence="9" id="KW-1185">Reference proteome</keyword>
<dbReference type="CDD" id="cd00207">
    <property type="entry name" value="fer2"/>
    <property type="match status" value="1"/>
</dbReference>
<reference evidence="9" key="1">
    <citation type="journal article" date="2019" name="Int. J. Syst. Evol. Microbiol.">
        <title>The Global Catalogue of Microorganisms (GCM) 10K type strain sequencing project: providing services to taxonomists for standard genome sequencing and annotation.</title>
        <authorList>
            <consortium name="The Broad Institute Genomics Platform"/>
            <consortium name="The Broad Institute Genome Sequencing Center for Infectious Disease"/>
            <person name="Wu L."/>
            <person name="Ma J."/>
        </authorList>
    </citation>
    <scope>NUCLEOTIDE SEQUENCE [LARGE SCALE GENOMIC DNA]</scope>
    <source>
        <strain evidence="9">JCM 3106</strain>
    </source>
</reference>
<keyword evidence="2" id="KW-0479">Metal-binding</keyword>
<dbReference type="EMBL" id="BAAAWD010000015">
    <property type="protein sequence ID" value="GAA3024763.1"/>
    <property type="molecule type" value="Genomic_DNA"/>
</dbReference>
<dbReference type="Pfam" id="PF00111">
    <property type="entry name" value="Fer2"/>
    <property type="match status" value="1"/>
</dbReference>
<evidence type="ECO:0000256" key="5">
    <source>
        <dbReference type="ARBA" id="ARBA00023014"/>
    </source>
</evidence>
<dbReference type="Gene3D" id="1.10.150.120">
    <property type="entry name" value="[2Fe-2S]-binding domain"/>
    <property type="match status" value="1"/>
</dbReference>
<dbReference type="InterPro" id="IPR051452">
    <property type="entry name" value="Diverse_Oxidoreductases"/>
</dbReference>